<dbReference type="Proteomes" id="UP000323537">
    <property type="component" value="Unassembled WGS sequence"/>
</dbReference>
<gene>
    <name evidence="1" type="ORF">SAMN04488066_104215</name>
</gene>
<evidence type="ECO:0000313" key="2">
    <source>
        <dbReference type="Proteomes" id="UP000323537"/>
    </source>
</evidence>
<dbReference type="EMBL" id="FOPZ01000004">
    <property type="protein sequence ID" value="SFH45787.1"/>
    <property type="molecule type" value="Genomic_DNA"/>
</dbReference>
<evidence type="ECO:0000313" key="1">
    <source>
        <dbReference type="EMBL" id="SFH45787.1"/>
    </source>
</evidence>
<organism evidence="1 2">
    <name type="scientific">Halorubrum aquaticum</name>
    <dbReference type="NCBI Taxonomy" id="387340"/>
    <lineage>
        <taxon>Archaea</taxon>
        <taxon>Methanobacteriati</taxon>
        <taxon>Methanobacteriota</taxon>
        <taxon>Stenosarchaea group</taxon>
        <taxon>Halobacteria</taxon>
        <taxon>Halobacteriales</taxon>
        <taxon>Haloferacaceae</taxon>
        <taxon>Halorubrum</taxon>
    </lineage>
</organism>
<protein>
    <submittedName>
        <fullName evidence="1">Uncharacterized protein</fullName>
    </submittedName>
</protein>
<keyword evidence="2" id="KW-1185">Reference proteome</keyword>
<reference evidence="1 2" key="1">
    <citation type="submission" date="2016-10" db="EMBL/GenBank/DDBJ databases">
        <authorList>
            <person name="Varghese N."/>
            <person name="Submissions S."/>
        </authorList>
    </citation>
    <scope>NUCLEOTIDE SEQUENCE [LARGE SCALE GENOMIC DNA]</scope>
    <source>
        <strain evidence="1 2">CGMCC 1.6377</strain>
    </source>
</reference>
<dbReference type="AlphaFoldDB" id="A0A1I3A6Q2"/>
<proteinExistence type="predicted"/>
<dbReference type="OrthoDB" id="165318at2157"/>
<sequence length="95" mass="10834">MFLGMSFPRPTASLDVLWRPREGTDVQRVHWSDDAVSLGWHKDDDHPDLGTTHFQVETEGEPVHEPGNIEAEAPLSFLEICLDRLPEKLRETGDR</sequence>
<name>A0A1I3A6Q2_9EURY</name>
<accession>A0A1I3A6Q2</accession>